<dbReference type="InterPro" id="IPR004007">
    <property type="entry name" value="DhaL_dom"/>
</dbReference>
<keyword evidence="5" id="KW-1185">Reference proteome</keyword>
<dbReference type="EMBL" id="SMNA01000005">
    <property type="protein sequence ID" value="TDE94069.1"/>
    <property type="molecule type" value="Genomic_DNA"/>
</dbReference>
<keyword evidence="1" id="KW-0808">Transferase</keyword>
<feature type="domain" description="DhaL" evidence="3">
    <location>
        <begin position="6"/>
        <end position="208"/>
    </location>
</feature>
<evidence type="ECO:0000256" key="2">
    <source>
        <dbReference type="ARBA" id="ARBA00022777"/>
    </source>
</evidence>
<evidence type="ECO:0000313" key="4">
    <source>
        <dbReference type="EMBL" id="TDE94069.1"/>
    </source>
</evidence>
<dbReference type="NCBIfam" id="TIGR02365">
    <property type="entry name" value="dha_L_ycgS"/>
    <property type="match status" value="1"/>
</dbReference>
<dbReference type="SMART" id="SM01120">
    <property type="entry name" value="Dak2"/>
    <property type="match status" value="1"/>
</dbReference>
<dbReference type="Pfam" id="PF02734">
    <property type="entry name" value="Dak2"/>
    <property type="match status" value="1"/>
</dbReference>
<protein>
    <submittedName>
        <fullName evidence="4">Dihydroxyacetone kinase subunit L</fullName>
    </submittedName>
</protein>
<dbReference type="RefSeq" id="WP_133107795.1">
    <property type="nucleotide sequence ID" value="NZ_SMNA01000005.1"/>
</dbReference>
<evidence type="ECO:0000256" key="1">
    <source>
        <dbReference type="ARBA" id="ARBA00022679"/>
    </source>
</evidence>
<dbReference type="GO" id="GO:0016301">
    <property type="term" value="F:kinase activity"/>
    <property type="evidence" value="ECO:0007669"/>
    <property type="project" value="UniProtKB-KW"/>
</dbReference>
<reference evidence="4 5" key="1">
    <citation type="submission" date="2019-03" db="EMBL/GenBank/DDBJ databases">
        <title>Genomic features of bacteria from cold environments.</title>
        <authorList>
            <person name="Shen L."/>
        </authorList>
    </citation>
    <scope>NUCLEOTIDE SEQUENCE [LARGE SCALE GENOMIC DNA]</scope>
    <source>
        <strain evidence="5">T3246-1</strain>
    </source>
</reference>
<dbReference type="Gene3D" id="1.25.40.340">
    <property type="match status" value="1"/>
</dbReference>
<evidence type="ECO:0000259" key="3">
    <source>
        <dbReference type="PROSITE" id="PS51480"/>
    </source>
</evidence>
<gene>
    <name evidence="4" type="primary">dhaL</name>
    <name evidence="4" type="ORF">EXU48_11480</name>
</gene>
<keyword evidence="2 4" id="KW-0418">Kinase</keyword>
<dbReference type="SUPFAM" id="SSF101473">
    <property type="entry name" value="DhaL-like"/>
    <property type="match status" value="1"/>
</dbReference>
<evidence type="ECO:0000313" key="5">
    <source>
        <dbReference type="Proteomes" id="UP000504882"/>
    </source>
</evidence>
<accession>A0ABY2E4M4</accession>
<dbReference type="PROSITE" id="PS51480">
    <property type="entry name" value="DHAL"/>
    <property type="match status" value="1"/>
</dbReference>
<sequence>MTETNGDVDLVLRTMARTIVDNAEEFAQLDAVAGDGDFGFSLRNGFEVVQADYDSFDHSSVGAVLKKVGFVIAGKVGGVSGPIWGTAFMRAAAAAGDRTSLTGPELIEVLRAAVTGISQRGQAELGDKTLLDALVPAVDSLEASIAEGFDDGGVAAVQKAADVAVTAAEATLGMLAKRGRAAYTGERSRASVDAGATAIGVILQDISAAWRDSRQGAGQ</sequence>
<proteinExistence type="predicted"/>
<dbReference type="InterPro" id="IPR012737">
    <property type="entry name" value="DhaK_L_YcgS"/>
</dbReference>
<dbReference type="InterPro" id="IPR050861">
    <property type="entry name" value="Dihydroxyacetone_Kinase"/>
</dbReference>
<name>A0ABY2E4M4_9MICO</name>
<dbReference type="Proteomes" id="UP000504882">
    <property type="component" value="Unassembled WGS sequence"/>
</dbReference>
<dbReference type="PANTHER" id="PTHR28629">
    <property type="entry name" value="TRIOKINASE/FMN CYCLASE"/>
    <property type="match status" value="1"/>
</dbReference>
<dbReference type="InterPro" id="IPR036117">
    <property type="entry name" value="DhaL_dom_sf"/>
</dbReference>
<dbReference type="PANTHER" id="PTHR28629:SF4">
    <property type="entry name" value="TRIOKINASE_FMN CYCLASE"/>
    <property type="match status" value="1"/>
</dbReference>
<comment type="caution">
    <text evidence="4">The sequence shown here is derived from an EMBL/GenBank/DDBJ whole genome shotgun (WGS) entry which is preliminary data.</text>
</comment>
<organism evidence="4 5">
    <name type="scientific">Occultella glacieicola</name>
    <dbReference type="NCBI Taxonomy" id="2518684"/>
    <lineage>
        <taxon>Bacteria</taxon>
        <taxon>Bacillati</taxon>
        <taxon>Actinomycetota</taxon>
        <taxon>Actinomycetes</taxon>
        <taxon>Micrococcales</taxon>
        <taxon>Ruaniaceae</taxon>
        <taxon>Occultella</taxon>
    </lineage>
</organism>